<feature type="region of interest" description="Disordered" evidence="1">
    <location>
        <begin position="153"/>
        <end position="192"/>
    </location>
</feature>
<comment type="caution">
    <text evidence="3">The sequence shown here is derived from an EMBL/GenBank/DDBJ whole genome shotgun (WGS) entry which is preliminary data.</text>
</comment>
<sequence>MTTTGEDAAIAIVHAMLAELDAGQERCRRRARTMVRWSAALTSIAVGAGALTVLHAVFDKFAGGATWMSLPVILLGIVAAISAGLNLCLRPAERAARSAAEARDFGAAAVSLRHRADTLSASDDAAAVDTWFELAGSAHAVLLRLAAGRSLNAGRSASDTSNETTVKPASPRVSASVRGSTRVVPGARPRTS</sequence>
<name>A0ABT7N4A1_9MICO</name>
<keyword evidence="2" id="KW-0812">Transmembrane</keyword>
<keyword evidence="2" id="KW-1133">Transmembrane helix</keyword>
<reference evidence="3 4" key="1">
    <citation type="submission" date="2023-06" db="EMBL/GenBank/DDBJ databases">
        <title>Microbacterium sp. nov., isolated from a waste landfill.</title>
        <authorList>
            <person name="Wen W."/>
        </authorList>
    </citation>
    <scope>NUCLEOTIDE SEQUENCE [LARGE SCALE GENOMIC DNA]</scope>
    <source>
        <strain evidence="3 4">ASV49</strain>
    </source>
</reference>
<evidence type="ECO:0008006" key="5">
    <source>
        <dbReference type="Google" id="ProtNLM"/>
    </source>
</evidence>
<organism evidence="3 4">
    <name type="scientific">Microbacterium candidum</name>
    <dbReference type="NCBI Taxonomy" id="3041922"/>
    <lineage>
        <taxon>Bacteria</taxon>
        <taxon>Bacillati</taxon>
        <taxon>Actinomycetota</taxon>
        <taxon>Actinomycetes</taxon>
        <taxon>Micrococcales</taxon>
        <taxon>Microbacteriaceae</taxon>
        <taxon>Microbacterium</taxon>
    </lineage>
</organism>
<feature type="compositionally biased region" description="Polar residues" evidence="1">
    <location>
        <begin position="153"/>
        <end position="167"/>
    </location>
</feature>
<feature type="transmembrane region" description="Helical" evidence="2">
    <location>
        <begin position="34"/>
        <end position="58"/>
    </location>
</feature>
<evidence type="ECO:0000313" key="3">
    <source>
        <dbReference type="EMBL" id="MDL9981546.1"/>
    </source>
</evidence>
<accession>A0ABT7N4A1</accession>
<evidence type="ECO:0000256" key="1">
    <source>
        <dbReference type="SAM" id="MobiDB-lite"/>
    </source>
</evidence>
<protein>
    <recommendedName>
        <fullName evidence="5">SLATT domain-containing protein</fullName>
    </recommendedName>
</protein>
<evidence type="ECO:0000313" key="4">
    <source>
        <dbReference type="Proteomes" id="UP001235064"/>
    </source>
</evidence>
<dbReference type="EMBL" id="JASXSZ010000009">
    <property type="protein sequence ID" value="MDL9981546.1"/>
    <property type="molecule type" value="Genomic_DNA"/>
</dbReference>
<keyword evidence="2" id="KW-0472">Membrane</keyword>
<gene>
    <name evidence="3" type="ORF">QSV35_19625</name>
</gene>
<feature type="transmembrane region" description="Helical" evidence="2">
    <location>
        <begin position="70"/>
        <end position="89"/>
    </location>
</feature>
<dbReference type="RefSeq" id="WP_286290687.1">
    <property type="nucleotide sequence ID" value="NZ_JASXSZ010000009.1"/>
</dbReference>
<proteinExistence type="predicted"/>
<dbReference type="Proteomes" id="UP001235064">
    <property type="component" value="Unassembled WGS sequence"/>
</dbReference>
<keyword evidence="4" id="KW-1185">Reference proteome</keyword>
<evidence type="ECO:0000256" key="2">
    <source>
        <dbReference type="SAM" id="Phobius"/>
    </source>
</evidence>